<evidence type="ECO:0000313" key="2">
    <source>
        <dbReference type="RefSeq" id="XP_016446747.1"/>
    </source>
</evidence>
<gene>
    <name evidence="2" type="primary">LOC107771820</name>
</gene>
<keyword evidence="1" id="KW-1133">Transmembrane helix</keyword>
<protein>
    <submittedName>
        <fullName evidence="2">Uncharacterized protein</fullName>
    </submittedName>
</protein>
<reference evidence="2" key="1">
    <citation type="submission" date="2025-08" db="UniProtKB">
        <authorList>
            <consortium name="RefSeq"/>
        </authorList>
    </citation>
    <scope>IDENTIFICATION</scope>
</reference>
<keyword evidence="1" id="KW-0472">Membrane</keyword>
<dbReference type="OrthoDB" id="10273253at2759"/>
<keyword evidence="1" id="KW-0812">Transmembrane</keyword>
<evidence type="ECO:0000256" key="1">
    <source>
        <dbReference type="SAM" id="Phobius"/>
    </source>
</evidence>
<dbReference type="KEGG" id="nta:107771820"/>
<proteinExistence type="predicted"/>
<dbReference type="RefSeq" id="XP_016446747.1">
    <property type="nucleotide sequence ID" value="XM_016591261.1"/>
</dbReference>
<sequence>MLNYLIYFQCVVSAIPMLILLRVYQRSQACQNLANCLNAKEENTMLQIIVCRNKYLGAEHLIFLFWEMDKREHFLLTCLLNFESTKSRPRSLVNPQCVVLALQVLSLLKIHQSSWECQLHHAILDHIRHPDMHVMSGGSKLVAQYGATTSRFQAITYSDYCQLSNQLDTTRGTNLAALVFSTGAEIYTHTSTNV</sequence>
<organism evidence="2">
    <name type="scientific">Nicotiana tabacum</name>
    <name type="common">Common tobacco</name>
    <dbReference type="NCBI Taxonomy" id="4097"/>
    <lineage>
        <taxon>Eukaryota</taxon>
        <taxon>Viridiplantae</taxon>
        <taxon>Streptophyta</taxon>
        <taxon>Embryophyta</taxon>
        <taxon>Tracheophyta</taxon>
        <taxon>Spermatophyta</taxon>
        <taxon>Magnoliopsida</taxon>
        <taxon>eudicotyledons</taxon>
        <taxon>Gunneridae</taxon>
        <taxon>Pentapetalae</taxon>
        <taxon>asterids</taxon>
        <taxon>lamiids</taxon>
        <taxon>Solanales</taxon>
        <taxon>Solanaceae</taxon>
        <taxon>Nicotianoideae</taxon>
        <taxon>Nicotianeae</taxon>
        <taxon>Nicotiana</taxon>
    </lineage>
</organism>
<accession>A0A1S3Y4E4</accession>
<feature type="transmembrane region" description="Helical" evidence="1">
    <location>
        <begin position="6"/>
        <end position="24"/>
    </location>
</feature>
<dbReference type="AlphaFoldDB" id="A0A1S3Y4E4"/>
<dbReference type="PaxDb" id="4097-A0A1S3Y4E4"/>
<name>A0A1S3Y4E4_TOBAC</name>